<gene>
    <name evidence="3" type="ORF">GOP47_0003594</name>
</gene>
<dbReference type="EMBL" id="JABFUD020000004">
    <property type="protein sequence ID" value="KAI5080411.1"/>
    <property type="molecule type" value="Genomic_DNA"/>
</dbReference>
<keyword evidence="2" id="KW-0812">Transmembrane</keyword>
<proteinExistence type="predicted"/>
<dbReference type="Proteomes" id="UP000886520">
    <property type="component" value="Chromosome 4"/>
</dbReference>
<reference evidence="3" key="1">
    <citation type="submission" date="2021-01" db="EMBL/GenBank/DDBJ databases">
        <title>Adiantum capillus-veneris genome.</title>
        <authorList>
            <person name="Fang Y."/>
            <person name="Liao Q."/>
        </authorList>
    </citation>
    <scope>NUCLEOTIDE SEQUENCE</scope>
    <source>
        <strain evidence="3">H3</strain>
        <tissue evidence="3">Leaf</tissue>
    </source>
</reference>
<evidence type="ECO:0000313" key="3">
    <source>
        <dbReference type="EMBL" id="KAI5080411.1"/>
    </source>
</evidence>
<evidence type="ECO:0000256" key="1">
    <source>
        <dbReference type="SAM" id="MobiDB-lite"/>
    </source>
</evidence>
<protein>
    <submittedName>
        <fullName evidence="3">Uncharacterized protein</fullName>
    </submittedName>
</protein>
<feature type="transmembrane region" description="Helical" evidence="2">
    <location>
        <begin position="82"/>
        <end position="104"/>
    </location>
</feature>
<evidence type="ECO:0000313" key="4">
    <source>
        <dbReference type="Proteomes" id="UP000886520"/>
    </source>
</evidence>
<accession>A0A9D4ZNY7</accession>
<keyword evidence="2" id="KW-0472">Membrane</keyword>
<name>A0A9D4ZNY7_ADICA</name>
<keyword evidence="4" id="KW-1185">Reference proteome</keyword>
<feature type="region of interest" description="Disordered" evidence="1">
    <location>
        <begin position="1"/>
        <end position="28"/>
    </location>
</feature>
<evidence type="ECO:0000256" key="2">
    <source>
        <dbReference type="SAM" id="Phobius"/>
    </source>
</evidence>
<organism evidence="3 4">
    <name type="scientific">Adiantum capillus-veneris</name>
    <name type="common">Maidenhair fern</name>
    <dbReference type="NCBI Taxonomy" id="13818"/>
    <lineage>
        <taxon>Eukaryota</taxon>
        <taxon>Viridiplantae</taxon>
        <taxon>Streptophyta</taxon>
        <taxon>Embryophyta</taxon>
        <taxon>Tracheophyta</taxon>
        <taxon>Polypodiopsida</taxon>
        <taxon>Polypodiidae</taxon>
        <taxon>Polypodiales</taxon>
        <taxon>Pteridineae</taxon>
        <taxon>Pteridaceae</taxon>
        <taxon>Vittarioideae</taxon>
        <taxon>Adiantum</taxon>
    </lineage>
</organism>
<comment type="caution">
    <text evidence="3">The sequence shown here is derived from an EMBL/GenBank/DDBJ whole genome shotgun (WGS) entry which is preliminary data.</text>
</comment>
<dbReference type="AlphaFoldDB" id="A0A9D4ZNY7"/>
<sequence>MGAAVGSVGSTNGRKGGDEGTGGEAMSQTWQSCPRDLTHIVVACLFDELVVAYRCIGFLLSLGLLVGAYLMEFISRFMHDAVSTTLTIIFFQALGRMTIFYHTVLFHR</sequence>
<keyword evidence="2" id="KW-1133">Transmembrane helix</keyword>
<feature type="transmembrane region" description="Helical" evidence="2">
    <location>
        <begin position="51"/>
        <end position="70"/>
    </location>
</feature>